<accession>A0A4P9TI85</accession>
<dbReference type="KEGG" id="npl:FGF80_16010"/>
<reference evidence="3" key="1">
    <citation type="submission" date="2019-05" db="EMBL/GenBank/DDBJ databases">
        <title>Complete Genome Sequence and Methylation Pattern of the Halophilic Archaeon Natrinema pallidum BOL6-1.</title>
        <authorList>
            <person name="DasSarma P."/>
            <person name="DasSarma B.P."/>
            <person name="DasSarma S.L."/>
            <person name="Martinez F.L."/>
            <person name="Guzman D."/>
            <person name="Roberts R.J."/>
            <person name="DasSarma S."/>
        </authorList>
    </citation>
    <scope>NUCLEOTIDE SEQUENCE [LARGE SCALE GENOMIC DNA]</scope>
    <source>
        <strain evidence="3">BOL6-1</strain>
    </source>
</reference>
<evidence type="ECO:0000313" key="2">
    <source>
        <dbReference type="EMBL" id="QCW04636.1"/>
    </source>
</evidence>
<evidence type="ECO:0000313" key="3">
    <source>
        <dbReference type="Proteomes" id="UP000307562"/>
    </source>
</evidence>
<dbReference type="EMBL" id="CP040637">
    <property type="protein sequence ID" value="QCW04636.1"/>
    <property type="molecule type" value="Genomic_DNA"/>
</dbReference>
<gene>
    <name evidence="2" type="ORF">FGF80_16010</name>
</gene>
<sequence>MERRTFLVTAGIGTSSLLAGCLSDGPSDDESDGDDEPDADGGESEPESEPDHEQVIETYLEAAQAEDPDAMAAVVHSASPLQGLLTDPEWEFESNGDADLDALETETVTADGSVDDIRELEGAAVWFEDADLEAEIDDAEITLVRAELDDAAAGDSAGVYALVTEDDEWKIFWISSEDDTPENPEDAFEPEIIDTEDDVVERIEWGVDAVDSPEGSDIETGDYARVHLTDSPGRKADLIRIESTIADSTFEFYGESKDEPSTSWAGTWANVRLNADGDQIVVTAVQGDTETVVHREHYGPSD</sequence>
<dbReference type="GeneID" id="96157540"/>
<dbReference type="PROSITE" id="PS51257">
    <property type="entry name" value="PROKAR_LIPOPROTEIN"/>
    <property type="match status" value="1"/>
</dbReference>
<protein>
    <submittedName>
        <fullName evidence="2">Uncharacterized protein</fullName>
    </submittedName>
</protein>
<feature type="compositionally biased region" description="Acidic residues" evidence="1">
    <location>
        <begin position="26"/>
        <end position="48"/>
    </location>
</feature>
<dbReference type="RefSeq" id="WP_138655119.1">
    <property type="nucleotide sequence ID" value="NZ_CP040637.1"/>
</dbReference>
<proteinExistence type="predicted"/>
<evidence type="ECO:0000256" key="1">
    <source>
        <dbReference type="SAM" id="MobiDB-lite"/>
    </source>
</evidence>
<keyword evidence="3" id="KW-1185">Reference proteome</keyword>
<dbReference type="Proteomes" id="UP000307562">
    <property type="component" value="Chromosome"/>
</dbReference>
<dbReference type="Gene3D" id="3.10.450.50">
    <property type="match status" value="1"/>
</dbReference>
<feature type="region of interest" description="Disordered" evidence="1">
    <location>
        <begin position="17"/>
        <end position="52"/>
    </location>
</feature>
<name>A0A4P9TI85_9EURY</name>
<dbReference type="AlphaFoldDB" id="A0A4P9TI85"/>
<organism evidence="2 3">
    <name type="scientific">Natrinema pallidum</name>
    <dbReference type="NCBI Taxonomy" id="69527"/>
    <lineage>
        <taxon>Archaea</taxon>
        <taxon>Methanobacteriati</taxon>
        <taxon>Methanobacteriota</taxon>
        <taxon>Stenosarchaea group</taxon>
        <taxon>Halobacteria</taxon>
        <taxon>Halobacteriales</taxon>
        <taxon>Natrialbaceae</taxon>
        <taxon>Natrinema</taxon>
    </lineage>
</organism>